<dbReference type="EMBL" id="CYGV01000921">
    <property type="protein sequence ID" value="CUA69710.1"/>
    <property type="molecule type" value="Genomic_DNA"/>
</dbReference>
<gene>
    <name evidence="2" type="ORF">RSOLAG22IIIB_14097</name>
</gene>
<feature type="domain" description="DUF6589" evidence="1">
    <location>
        <begin position="211"/>
        <end position="500"/>
    </location>
</feature>
<evidence type="ECO:0000313" key="2">
    <source>
        <dbReference type="EMBL" id="CUA69710.1"/>
    </source>
</evidence>
<dbReference type="AlphaFoldDB" id="A0A0K6FTU8"/>
<reference evidence="2 3" key="1">
    <citation type="submission" date="2015-07" db="EMBL/GenBank/DDBJ databases">
        <authorList>
            <person name="Noorani M."/>
        </authorList>
    </citation>
    <scope>NUCLEOTIDE SEQUENCE [LARGE SCALE GENOMIC DNA]</scope>
    <source>
        <strain evidence="2">BBA 69670</strain>
    </source>
</reference>
<sequence>MMLNEANNMQSHGSLFTDSKMTPEWLKSWSPDKVYSDLETHMPYLVSLLRALLEDGKRPGIRTEIHNTTIATVGSIIWNGRSQRANYFAKGFTAYLYSSGAHAATIGVLNRLGISTSYSTLLDSLESLSQSCTRVFQKVAYQCRSFWMWDNVNFDSNVAEQRVKNAGTFESGTAATLVEFEPPDGKGPEAIDEALDLGKYLEAVENAADIKLDDLILTSDDEERLRKEFTYEAIKVLTEYAGSNFKRFKKSNLRSRPFVGTLLRPRVTRFYPLPTFHLEQASANGNATVIEAIIRAIKAFLSPWFKSRLTVITGDLLTVNRILSVRDVRTLYMRTKVHVKDPHESLVYLVPFSGLFHTRMTAATSVLQTHFGKPNARPSDAPASLWRHNELLKRKNIIPTGKIVYRVSQDLILHSLYARTLDIVRLESTHESLKAFGKHLKQLPEIDAWEELRTVVSRAVTRFTTPEEADTDDVLRNSILFIRDAFLFRSFISSIKSGNV</sequence>
<dbReference type="Proteomes" id="UP000044841">
    <property type="component" value="Unassembled WGS sequence"/>
</dbReference>
<proteinExistence type="predicted"/>
<dbReference type="InterPro" id="IPR046496">
    <property type="entry name" value="DUF6589"/>
</dbReference>
<organism evidence="2 3">
    <name type="scientific">Rhizoctonia solani</name>
    <dbReference type="NCBI Taxonomy" id="456999"/>
    <lineage>
        <taxon>Eukaryota</taxon>
        <taxon>Fungi</taxon>
        <taxon>Dikarya</taxon>
        <taxon>Basidiomycota</taxon>
        <taxon>Agaricomycotina</taxon>
        <taxon>Agaricomycetes</taxon>
        <taxon>Cantharellales</taxon>
        <taxon>Ceratobasidiaceae</taxon>
        <taxon>Rhizoctonia</taxon>
    </lineage>
</organism>
<evidence type="ECO:0000259" key="1">
    <source>
        <dbReference type="Pfam" id="PF20231"/>
    </source>
</evidence>
<dbReference type="Pfam" id="PF20231">
    <property type="entry name" value="DUF6589"/>
    <property type="match status" value="1"/>
</dbReference>
<keyword evidence="3" id="KW-1185">Reference proteome</keyword>
<name>A0A0K6FTU8_9AGAM</name>
<protein>
    <submittedName>
        <fullName evidence="2">Gamma-tubulin complex component 4</fullName>
    </submittedName>
</protein>
<evidence type="ECO:0000313" key="3">
    <source>
        <dbReference type="Proteomes" id="UP000044841"/>
    </source>
</evidence>
<accession>A0A0K6FTU8</accession>